<sequence length="33" mass="4011">MTSEIYSPNSHLQTCTWRVVHRRNILSKYPTKY</sequence>
<dbReference type="EnsemblPlants" id="KQK98164">
    <property type="protein sequence ID" value="KQK98164"/>
    <property type="gene ID" value="SETIT_012837mg"/>
</dbReference>
<dbReference type="EMBL" id="AGNK02004438">
    <property type="status" value="NOT_ANNOTATED_CDS"/>
    <property type="molecule type" value="Genomic_DNA"/>
</dbReference>
<evidence type="ECO:0000313" key="2">
    <source>
        <dbReference type="Proteomes" id="UP000004995"/>
    </source>
</evidence>
<keyword evidence="2" id="KW-1185">Reference proteome</keyword>
<evidence type="ECO:0000313" key="1">
    <source>
        <dbReference type="EnsemblPlants" id="KQK98164"/>
    </source>
</evidence>
<accession>K3YF20</accession>
<dbReference type="AlphaFoldDB" id="K3YF20"/>
<dbReference type="HOGENOM" id="CLU_3385661_0_0_1"/>
<dbReference type="Gramene" id="KQK98164">
    <property type="protein sequence ID" value="KQK98164"/>
    <property type="gene ID" value="SETIT_012837mg"/>
</dbReference>
<dbReference type="Proteomes" id="UP000004995">
    <property type="component" value="Unassembled WGS sequence"/>
</dbReference>
<organism evidence="1 2">
    <name type="scientific">Setaria italica</name>
    <name type="common">Foxtail millet</name>
    <name type="synonym">Panicum italicum</name>
    <dbReference type="NCBI Taxonomy" id="4555"/>
    <lineage>
        <taxon>Eukaryota</taxon>
        <taxon>Viridiplantae</taxon>
        <taxon>Streptophyta</taxon>
        <taxon>Embryophyta</taxon>
        <taxon>Tracheophyta</taxon>
        <taxon>Spermatophyta</taxon>
        <taxon>Magnoliopsida</taxon>
        <taxon>Liliopsida</taxon>
        <taxon>Poales</taxon>
        <taxon>Poaceae</taxon>
        <taxon>PACMAD clade</taxon>
        <taxon>Panicoideae</taxon>
        <taxon>Panicodae</taxon>
        <taxon>Paniceae</taxon>
        <taxon>Cenchrinae</taxon>
        <taxon>Setaria</taxon>
    </lineage>
</organism>
<proteinExistence type="predicted"/>
<reference evidence="1" key="2">
    <citation type="submission" date="2018-08" db="UniProtKB">
        <authorList>
            <consortium name="EnsemblPlants"/>
        </authorList>
    </citation>
    <scope>IDENTIFICATION</scope>
    <source>
        <strain evidence="1">Yugu1</strain>
    </source>
</reference>
<name>K3YF20_SETIT</name>
<protein>
    <submittedName>
        <fullName evidence="1">Uncharacterized protein</fullName>
    </submittedName>
</protein>
<reference evidence="2" key="1">
    <citation type="journal article" date="2012" name="Nat. Biotechnol.">
        <title>Reference genome sequence of the model plant Setaria.</title>
        <authorList>
            <person name="Bennetzen J.L."/>
            <person name="Schmutz J."/>
            <person name="Wang H."/>
            <person name="Percifield R."/>
            <person name="Hawkins J."/>
            <person name="Pontaroli A.C."/>
            <person name="Estep M."/>
            <person name="Feng L."/>
            <person name="Vaughn J.N."/>
            <person name="Grimwood J."/>
            <person name="Jenkins J."/>
            <person name="Barry K."/>
            <person name="Lindquist E."/>
            <person name="Hellsten U."/>
            <person name="Deshpande S."/>
            <person name="Wang X."/>
            <person name="Wu X."/>
            <person name="Mitros T."/>
            <person name="Triplett J."/>
            <person name="Yang X."/>
            <person name="Ye C.Y."/>
            <person name="Mauro-Herrera M."/>
            <person name="Wang L."/>
            <person name="Li P."/>
            <person name="Sharma M."/>
            <person name="Sharma R."/>
            <person name="Ronald P.C."/>
            <person name="Panaud O."/>
            <person name="Kellogg E.A."/>
            <person name="Brutnell T.P."/>
            <person name="Doust A.N."/>
            <person name="Tuskan G.A."/>
            <person name="Rokhsar D."/>
            <person name="Devos K.M."/>
        </authorList>
    </citation>
    <scope>NUCLEOTIDE SEQUENCE [LARGE SCALE GENOMIC DNA]</scope>
    <source>
        <strain evidence="2">cv. Yugu1</strain>
    </source>
</reference>
<dbReference type="InParanoid" id="K3YF20"/>